<name>A0A937HHE1_9PROT</name>
<evidence type="ECO:0000313" key="19">
    <source>
        <dbReference type="EMBL" id="MBL6761665.1"/>
    </source>
</evidence>
<dbReference type="InterPro" id="IPR036775">
    <property type="entry name" value="DNA_pol_Y-fam_lit_finger_sf"/>
</dbReference>
<keyword evidence="8 17" id="KW-0235">DNA replication</keyword>
<dbReference type="GO" id="GO:0009432">
    <property type="term" value="P:SOS response"/>
    <property type="evidence" value="ECO:0007669"/>
    <property type="project" value="TreeGrafter"/>
</dbReference>
<dbReference type="GO" id="GO:0005829">
    <property type="term" value="C:cytosol"/>
    <property type="evidence" value="ECO:0007669"/>
    <property type="project" value="TreeGrafter"/>
</dbReference>
<feature type="domain" description="UmuC" evidence="18">
    <location>
        <begin position="50"/>
        <end position="230"/>
    </location>
</feature>
<dbReference type="Gene3D" id="3.40.1170.60">
    <property type="match status" value="1"/>
</dbReference>
<evidence type="ECO:0000256" key="15">
    <source>
        <dbReference type="ARBA" id="ARBA00025589"/>
    </source>
</evidence>
<dbReference type="SUPFAM" id="SSF100879">
    <property type="entry name" value="Lesion bypass DNA polymerase (Y-family), little finger domain"/>
    <property type="match status" value="1"/>
</dbReference>
<dbReference type="FunFam" id="3.40.1170.60:FF:000001">
    <property type="entry name" value="DNA polymerase IV"/>
    <property type="match status" value="1"/>
</dbReference>
<organism evidence="19 20">
    <name type="scientific">PS1 clade bacterium</name>
    <dbReference type="NCBI Taxonomy" id="2175152"/>
    <lineage>
        <taxon>Bacteria</taxon>
        <taxon>Pseudomonadati</taxon>
        <taxon>Pseudomonadota</taxon>
        <taxon>Alphaproteobacteria</taxon>
        <taxon>PS1 clade</taxon>
    </lineage>
</organism>
<protein>
    <recommendedName>
        <fullName evidence="17">DNA polymerase IV</fullName>
        <shortName evidence="17">Pol IV</shortName>
        <ecNumber evidence="17">2.7.7.7</ecNumber>
    </recommendedName>
</protein>
<dbReference type="EMBL" id="JADHOK010000026">
    <property type="protein sequence ID" value="MBL6761665.1"/>
    <property type="molecule type" value="Genomic_DNA"/>
</dbReference>
<feature type="binding site" evidence="17">
    <location>
        <position position="147"/>
    </location>
    <ligand>
        <name>Mg(2+)</name>
        <dbReference type="ChEBI" id="CHEBI:18420"/>
    </ligand>
</feature>
<dbReference type="PANTHER" id="PTHR11076">
    <property type="entry name" value="DNA REPAIR POLYMERASE UMUC / TRANSFERASE FAMILY MEMBER"/>
    <property type="match status" value="1"/>
</dbReference>
<feature type="site" description="Substrate discrimination" evidence="17">
    <location>
        <position position="59"/>
    </location>
</feature>
<comment type="similarity">
    <text evidence="2 17">Belongs to the DNA polymerase type-Y family.</text>
</comment>
<dbReference type="SUPFAM" id="SSF56672">
    <property type="entry name" value="DNA/RNA polymerases"/>
    <property type="match status" value="1"/>
</dbReference>
<keyword evidence="14 17" id="KW-0234">DNA repair</keyword>
<evidence type="ECO:0000256" key="17">
    <source>
        <dbReference type="HAMAP-Rule" id="MF_01113"/>
    </source>
</evidence>
<keyword evidence="7 17" id="KW-0548">Nucleotidyltransferase</keyword>
<feature type="active site" evidence="17">
    <location>
        <position position="148"/>
    </location>
</feature>
<keyword evidence="12 17" id="KW-0239">DNA-directed DNA polymerase</keyword>
<dbReference type="Gene3D" id="1.10.150.20">
    <property type="entry name" value="5' to 3' exonuclease, C-terminal subdomain"/>
    <property type="match status" value="1"/>
</dbReference>
<proteinExistence type="inferred from homology"/>
<comment type="function">
    <text evidence="15 17">Poorly processive, error-prone DNA polymerase involved in untargeted mutagenesis. Copies undamaged DNA at stalled replication forks, which arise in vivo from mismatched or misaligned primer ends. These misaligned primers can be extended by PolIV. Exhibits no 3'-5' exonuclease (proofreading) activity. May be involved in translesional synthesis, in conjunction with the beta clamp from PolIII.</text>
</comment>
<evidence type="ECO:0000256" key="10">
    <source>
        <dbReference type="ARBA" id="ARBA00022763"/>
    </source>
</evidence>
<evidence type="ECO:0000256" key="4">
    <source>
        <dbReference type="ARBA" id="ARBA00022457"/>
    </source>
</evidence>
<gene>
    <name evidence="17" type="primary">dinB</name>
    <name evidence="19" type="ORF">ISQ19_03100</name>
</gene>
<dbReference type="NCBIfam" id="NF002751">
    <property type="entry name" value="PRK02794.1"/>
    <property type="match status" value="1"/>
</dbReference>
<feature type="binding site" evidence="17">
    <location>
        <position position="54"/>
    </location>
    <ligand>
        <name>Mg(2+)</name>
        <dbReference type="ChEBI" id="CHEBI:18420"/>
    </ligand>
</feature>
<dbReference type="GO" id="GO:0042276">
    <property type="term" value="P:error-prone translesion synthesis"/>
    <property type="evidence" value="ECO:0007669"/>
    <property type="project" value="TreeGrafter"/>
</dbReference>
<dbReference type="PANTHER" id="PTHR11076:SF33">
    <property type="entry name" value="DNA POLYMERASE KAPPA"/>
    <property type="match status" value="1"/>
</dbReference>
<dbReference type="PROSITE" id="PS50173">
    <property type="entry name" value="UMUC"/>
    <property type="match status" value="1"/>
</dbReference>
<evidence type="ECO:0000256" key="2">
    <source>
        <dbReference type="ARBA" id="ARBA00010945"/>
    </source>
</evidence>
<dbReference type="InterPro" id="IPR017961">
    <property type="entry name" value="DNA_pol_Y-fam_little_finger"/>
</dbReference>
<accession>A0A937HHE1</accession>
<dbReference type="InterPro" id="IPR050116">
    <property type="entry name" value="DNA_polymerase-Y"/>
</dbReference>
<dbReference type="InterPro" id="IPR043128">
    <property type="entry name" value="Rev_trsase/Diguanyl_cyclase"/>
</dbReference>
<dbReference type="Gene3D" id="3.30.70.270">
    <property type="match status" value="1"/>
</dbReference>
<dbReference type="InterPro" id="IPR043502">
    <property type="entry name" value="DNA/RNA_pol_sf"/>
</dbReference>
<dbReference type="Pfam" id="PF00817">
    <property type="entry name" value="IMS"/>
    <property type="match status" value="1"/>
</dbReference>
<evidence type="ECO:0000256" key="11">
    <source>
        <dbReference type="ARBA" id="ARBA00022842"/>
    </source>
</evidence>
<comment type="subunit">
    <text evidence="3 17">Monomer.</text>
</comment>
<comment type="cofactor">
    <cofactor evidence="17">
        <name>Mg(2+)</name>
        <dbReference type="ChEBI" id="CHEBI:18420"/>
    </cofactor>
    <text evidence="17">Binds 2 magnesium ions per subunit.</text>
</comment>
<keyword evidence="6 17" id="KW-0808">Transferase</keyword>
<keyword evidence="10 17" id="KW-0227">DNA damage</keyword>
<dbReference type="GO" id="GO:0006281">
    <property type="term" value="P:DNA repair"/>
    <property type="evidence" value="ECO:0007669"/>
    <property type="project" value="UniProtKB-UniRule"/>
</dbReference>
<keyword evidence="5 17" id="KW-0963">Cytoplasm</keyword>
<evidence type="ECO:0000256" key="9">
    <source>
        <dbReference type="ARBA" id="ARBA00022723"/>
    </source>
</evidence>
<keyword evidence="9 17" id="KW-0479">Metal-binding</keyword>
<dbReference type="InterPro" id="IPR001126">
    <property type="entry name" value="UmuC"/>
</dbReference>
<dbReference type="EC" id="2.7.7.7" evidence="17"/>
<dbReference type="FunFam" id="3.30.1490.100:FF:000004">
    <property type="entry name" value="DNA polymerase IV"/>
    <property type="match status" value="1"/>
</dbReference>
<evidence type="ECO:0000256" key="5">
    <source>
        <dbReference type="ARBA" id="ARBA00022490"/>
    </source>
</evidence>
<comment type="subcellular location">
    <subcellularLocation>
        <location evidence="1 17">Cytoplasm</location>
    </subcellularLocation>
</comment>
<evidence type="ECO:0000256" key="16">
    <source>
        <dbReference type="ARBA" id="ARBA00049244"/>
    </source>
</evidence>
<sequence length="431" mass="47586">MTISQDTSPLIETQCRDCLHFEALAHDVRRCPACNSPRLVRHQELHKLGVAHLDCDAFYAAVEKRDNPELNDKPVIIGGGRRGVVSTCCYIARIHGVHSAMPMFKATKACPDAVIIKPDMEKYDRVGREVRELMRDLTPLVEPLSIDEAFMDLRGTERLHGGAPAQSLMRLTNRIEQEIGITVSIGLSHNKFLAKLASDLNKPRGFSIIGAAETLDFLATLPVSAIWGVGKAMQARLARDGIRQVAQLQKIDETELSRRYDSMGLRLARLARGQDSRRIVPSTAVKSISSETTFNEDLSDAKALEKHLWWLSEKTAKRCKAKGVAGKTVMLKMKADRLSSLTRNVSLPDPTQLADVMFEKGRALLAQVLLEHPGQKFRLIGIGVSGLVDAGLADPLDLADPDKKRRKAAEKAMDTLRDKFGDGSIKKGRSL</sequence>
<evidence type="ECO:0000256" key="12">
    <source>
        <dbReference type="ARBA" id="ARBA00022932"/>
    </source>
</evidence>
<evidence type="ECO:0000256" key="13">
    <source>
        <dbReference type="ARBA" id="ARBA00023125"/>
    </source>
</evidence>
<dbReference type="GO" id="GO:0006261">
    <property type="term" value="P:DNA-templated DNA replication"/>
    <property type="evidence" value="ECO:0007669"/>
    <property type="project" value="UniProtKB-UniRule"/>
</dbReference>
<dbReference type="GO" id="GO:0003887">
    <property type="term" value="F:DNA-directed DNA polymerase activity"/>
    <property type="evidence" value="ECO:0007669"/>
    <property type="project" value="UniProtKB-UniRule"/>
</dbReference>
<evidence type="ECO:0000256" key="6">
    <source>
        <dbReference type="ARBA" id="ARBA00022679"/>
    </source>
</evidence>
<keyword evidence="11 17" id="KW-0460">Magnesium</keyword>
<dbReference type="Proteomes" id="UP000785783">
    <property type="component" value="Unassembled WGS sequence"/>
</dbReference>
<evidence type="ECO:0000256" key="7">
    <source>
        <dbReference type="ARBA" id="ARBA00022695"/>
    </source>
</evidence>
<dbReference type="HAMAP" id="MF_01113">
    <property type="entry name" value="DNApol_IV"/>
    <property type="match status" value="1"/>
</dbReference>
<keyword evidence="13 17" id="KW-0238">DNA-binding</keyword>
<evidence type="ECO:0000256" key="14">
    <source>
        <dbReference type="ARBA" id="ARBA00023204"/>
    </source>
</evidence>
<keyword evidence="4 17" id="KW-0515">Mutator protein</keyword>
<dbReference type="Gene3D" id="3.30.1490.100">
    <property type="entry name" value="DNA polymerase, Y-family, little finger domain"/>
    <property type="match status" value="1"/>
</dbReference>
<dbReference type="InterPro" id="IPR022880">
    <property type="entry name" value="DNApol_IV"/>
</dbReference>
<evidence type="ECO:0000256" key="3">
    <source>
        <dbReference type="ARBA" id="ARBA00011245"/>
    </source>
</evidence>
<dbReference type="Pfam" id="PF11799">
    <property type="entry name" value="IMS_C"/>
    <property type="match status" value="1"/>
</dbReference>
<dbReference type="CDD" id="cd03586">
    <property type="entry name" value="PolY_Pol_IV_kappa"/>
    <property type="match status" value="1"/>
</dbReference>
<dbReference type="AlphaFoldDB" id="A0A937HHE1"/>
<reference evidence="19" key="1">
    <citation type="submission" date="2020-10" db="EMBL/GenBank/DDBJ databases">
        <title>Microbiome of the Black Sea water column analyzed by genome centric metagenomics.</title>
        <authorList>
            <person name="Cabello-Yeves P.J."/>
            <person name="Callieri C."/>
            <person name="Picazo A."/>
            <person name="Mehrshad M."/>
            <person name="Haro-Moreno J.M."/>
            <person name="Roda-Garcia J."/>
            <person name="Dzembekova N."/>
            <person name="Slabakova V."/>
            <person name="Slabakova N."/>
            <person name="Moncheva S."/>
            <person name="Rodriguez-Valera F."/>
        </authorList>
    </citation>
    <scope>NUCLEOTIDE SEQUENCE</scope>
    <source>
        <strain evidence="19">BS307-5m-G5</strain>
    </source>
</reference>
<dbReference type="NCBIfam" id="NF002677">
    <property type="entry name" value="PRK02406.1"/>
    <property type="match status" value="1"/>
</dbReference>
<comment type="catalytic activity">
    <reaction evidence="16 17">
        <text>DNA(n) + a 2'-deoxyribonucleoside 5'-triphosphate = DNA(n+1) + diphosphate</text>
        <dbReference type="Rhea" id="RHEA:22508"/>
        <dbReference type="Rhea" id="RHEA-COMP:17339"/>
        <dbReference type="Rhea" id="RHEA-COMP:17340"/>
        <dbReference type="ChEBI" id="CHEBI:33019"/>
        <dbReference type="ChEBI" id="CHEBI:61560"/>
        <dbReference type="ChEBI" id="CHEBI:173112"/>
        <dbReference type="EC" id="2.7.7.7"/>
    </reaction>
</comment>
<dbReference type="GO" id="GO:0003684">
    <property type="term" value="F:damaged DNA binding"/>
    <property type="evidence" value="ECO:0007669"/>
    <property type="project" value="InterPro"/>
</dbReference>
<evidence type="ECO:0000256" key="1">
    <source>
        <dbReference type="ARBA" id="ARBA00004496"/>
    </source>
</evidence>
<evidence type="ECO:0000313" key="20">
    <source>
        <dbReference type="Proteomes" id="UP000785783"/>
    </source>
</evidence>
<evidence type="ECO:0000259" key="18">
    <source>
        <dbReference type="PROSITE" id="PS50173"/>
    </source>
</evidence>
<evidence type="ECO:0000256" key="8">
    <source>
        <dbReference type="ARBA" id="ARBA00022705"/>
    </source>
</evidence>
<comment type="caution">
    <text evidence="19">The sequence shown here is derived from an EMBL/GenBank/DDBJ whole genome shotgun (WGS) entry which is preliminary data.</text>
</comment>
<dbReference type="GO" id="GO:0000287">
    <property type="term" value="F:magnesium ion binding"/>
    <property type="evidence" value="ECO:0007669"/>
    <property type="project" value="UniProtKB-UniRule"/>
</dbReference>